<dbReference type="AlphaFoldDB" id="A0A8B7NPZ2"/>
<dbReference type="RefSeq" id="XP_018015794.1">
    <property type="nucleotide sequence ID" value="XM_018160305.1"/>
</dbReference>
<dbReference type="OrthoDB" id="10680244at2759"/>
<organism evidence="2 3">
    <name type="scientific">Hyalella azteca</name>
    <name type="common">Amphipod</name>
    <dbReference type="NCBI Taxonomy" id="294128"/>
    <lineage>
        <taxon>Eukaryota</taxon>
        <taxon>Metazoa</taxon>
        <taxon>Ecdysozoa</taxon>
        <taxon>Arthropoda</taxon>
        <taxon>Crustacea</taxon>
        <taxon>Multicrustacea</taxon>
        <taxon>Malacostraca</taxon>
        <taxon>Eumalacostraca</taxon>
        <taxon>Peracarida</taxon>
        <taxon>Amphipoda</taxon>
        <taxon>Senticaudata</taxon>
        <taxon>Talitrida</taxon>
        <taxon>Talitroidea</taxon>
        <taxon>Hyalellidae</taxon>
        <taxon>Hyalella</taxon>
    </lineage>
</organism>
<dbReference type="Proteomes" id="UP000694843">
    <property type="component" value="Unplaced"/>
</dbReference>
<feature type="compositionally biased region" description="Polar residues" evidence="1">
    <location>
        <begin position="387"/>
        <end position="405"/>
    </location>
</feature>
<feature type="region of interest" description="Disordered" evidence="1">
    <location>
        <begin position="222"/>
        <end position="241"/>
    </location>
</feature>
<gene>
    <name evidence="3" type="primary">LOC108672606</name>
</gene>
<keyword evidence="2" id="KW-1185">Reference proteome</keyword>
<feature type="region of interest" description="Disordered" evidence="1">
    <location>
        <begin position="316"/>
        <end position="348"/>
    </location>
</feature>
<dbReference type="KEGG" id="hazt:108672606"/>
<sequence length="770" mass="85970">MKLPTSADKLLYERVNNEQNNKVLHQLHSIQLHTDLEASGLHRRPSSDQIQQRTLAGPNDIYFADMFQQSSQRPQLVILPLKGERLSPPADESNIQFVQKNLIENGSVFKGSLSSRVITSDSPRGVVGGIRDLTRFGNLNELSESQKISLLQTLHRNLDEQAGKKSIRDAPVVVPTPQRFENDPIKADDEPQENIIQQLPRKHLFGIQEIIGYKHVPLSSKPGIHTHSSVQHETESGIQSVKLEPSWTSLSSGRSQFSEVQKQSLTSETPENITQLSYENDPLANSLQQIPGHFPVNQLLSKDVHQQLLAKELNHQSARDVQNQQDLTSQSPVRSRPHREEPSHGANTQFLKLTRRQIQNPLPQPASHQTLSQQSVDLKQPVQKSIVNQEKNSSSIQESLTSNKPLRSERTTGEDLRIVQLDPIKLSSSRGYYPRLPLEAASNVPNLLGLQAGNDILMFIAAMNDHSTEIRDGQRHDDNSLTVTGAAVRPARENLQDAVSAAIPDASPQGSLNLTPQDPGNGLTEVIQGQDENYLPHVPLQRQGYMNDLHQVLDERYSSALLQSSIGRDFLLANDPSALIQEQPSSGILSTVVEQTDTGVIKPDIVEQLNKYREAILSKTQENFQKVEETISEEAPVSDLTHQYALEQSNHFREHLLTKAPENPRKTTAKNFGKVSSLHIPALVPRPVQISRPVAQESVPVRGPRLKTLDTSGFQEMNDIEETLPAPKLDGAVHYDSELKFFPKNGYDISHFFRGFPAFGYFHKKLDSNV</sequence>
<evidence type="ECO:0000313" key="2">
    <source>
        <dbReference type="Proteomes" id="UP000694843"/>
    </source>
</evidence>
<proteinExistence type="predicted"/>
<reference evidence="3" key="1">
    <citation type="submission" date="2025-08" db="UniProtKB">
        <authorList>
            <consortium name="RefSeq"/>
        </authorList>
    </citation>
    <scope>IDENTIFICATION</scope>
    <source>
        <tissue evidence="3">Whole organism</tissue>
    </source>
</reference>
<protein>
    <submittedName>
        <fullName evidence="3">Uncharacterized protein LOC108672606</fullName>
    </submittedName>
</protein>
<name>A0A8B7NPZ2_HYAAZ</name>
<evidence type="ECO:0000256" key="1">
    <source>
        <dbReference type="SAM" id="MobiDB-lite"/>
    </source>
</evidence>
<evidence type="ECO:0000313" key="3">
    <source>
        <dbReference type="RefSeq" id="XP_018015794.1"/>
    </source>
</evidence>
<accession>A0A8B7NPZ2</accession>
<feature type="region of interest" description="Disordered" evidence="1">
    <location>
        <begin position="387"/>
        <end position="414"/>
    </location>
</feature>
<feature type="compositionally biased region" description="Polar residues" evidence="1">
    <location>
        <begin position="319"/>
        <end position="333"/>
    </location>
</feature>
<dbReference type="GeneID" id="108672606"/>